<feature type="transmembrane region" description="Helical" evidence="7">
    <location>
        <begin position="146"/>
        <end position="173"/>
    </location>
</feature>
<dbReference type="PANTHER" id="PTHR43744:SF4">
    <property type="entry name" value="OSMOPROTECTIVE COMPOUNDS UPTAKE PERMEASE PROTEIN GGTD"/>
    <property type="match status" value="1"/>
</dbReference>
<evidence type="ECO:0000256" key="2">
    <source>
        <dbReference type="ARBA" id="ARBA00022448"/>
    </source>
</evidence>
<keyword evidence="6 7" id="KW-0472">Membrane</keyword>
<dbReference type="GO" id="GO:0055085">
    <property type="term" value="P:transmembrane transport"/>
    <property type="evidence" value="ECO:0007669"/>
    <property type="project" value="InterPro"/>
</dbReference>
<keyword evidence="3" id="KW-1003">Cell membrane</keyword>
<dbReference type="Gene3D" id="1.10.3720.10">
    <property type="entry name" value="MetI-like"/>
    <property type="match status" value="1"/>
</dbReference>
<gene>
    <name evidence="9" type="ORF">KTA_38540</name>
</gene>
<evidence type="ECO:0000256" key="7">
    <source>
        <dbReference type="RuleBase" id="RU363032"/>
    </source>
</evidence>
<keyword evidence="2 7" id="KW-0813">Transport</keyword>
<proteinExistence type="inferred from homology"/>
<evidence type="ECO:0000313" key="9">
    <source>
        <dbReference type="EMBL" id="BBH95655.1"/>
    </source>
</evidence>
<evidence type="ECO:0000256" key="3">
    <source>
        <dbReference type="ARBA" id="ARBA00022475"/>
    </source>
</evidence>
<feature type="domain" description="ABC transmembrane type-1" evidence="8">
    <location>
        <begin position="111"/>
        <end position="309"/>
    </location>
</feature>
<reference evidence="9" key="1">
    <citation type="submission" date="2018-12" db="EMBL/GenBank/DDBJ databases">
        <title>Novel natural products biosynthetic potential of the class Ktedonobacteria.</title>
        <authorList>
            <person name="Zheng Y."/>
            <person name="Saitou A."/>
            <person name="Wang C.M."/>
            <person name="Toyoda A."/>
            <person name="Minakuchi Y."/>
            <person name="Sekiguchi Y."/>
            <person name="Ueda K."/>
            <person name="Takano H."/>
            <person name="Sakai Y."/>
            <person name="Yokota A."/>
            <person name="Yabe S."/>
        </authorList>
    </citation>
    <scope>NUCLEOTIDE SEQUENCE</scope>
    <source>
        <strain evidence="9">A3-2</strain>
    </source>
</reference>
<name>A0A455T8I1_9CHLR</name>
<dbReference type="PROSITE" id="PS50928">
    <property type="entry name" value="ABC_TM1"/>
    <property type="match status" value="1"/>
</dbReference>
<dbReference type="AlphaFoldDB" id="A0A455T8I1"/>
<dbReference type="PANTHER" id="PTHR43744">
    <property type="entry name" value="ABC TRANSPORTER PERMEASE PROTEIN MG189-RELATED-RELATED"/>
    <property type="match status" value="1"/>
</dbReference>
<accession>A0A455T8I1</accession>
<evidence type="ECO:0000259" key="8">
    <source>
        <dbReference type="PROSITE" id="PS50928"/>
    </source>
</evidence>
<feature type="transmembrane region" description="Helical" evidence="7">
    <location>
        <begin position="115"/>
        <end position="139"/>
    </location>
</feature>
<comment type="subcellular location">
    <subcellularLocation>
        <location evidence="1 7">Cell membrane</location>
        <topology evidence="1 7">Multi-pass membrane protein</topology>
    </subcellularLocation>
</comment>
<organism evidence="9">
    <name type="scientific">Thermogemmatispora argillosa</name>
    <dbReference type="NCBI Taxonomy" id="2045280"/>
    <lineage>
        <taxon>Bacteria</taxon>
        <taxon>Bacillati</taxon>
        <taxon>Chloroflexota</taxon>
        <taxon>Ktedonobacteria</taxon>
        <taxon>Thermogemmatisporales</taxon>
        <taxon>Thermogemmatisporaceae</taxon>
        <taxon>Thermogemmatispora</taxon>
    </lineage>
</organism>
<dbReference type="EMBL" id="AP019377">
    <property type="protein sequence ID" value="BBH95655.1"/>
    <property type="molecule type" value="Genomic_DNA"/>
</dbReference>
<protein>
    <submittedName>
        <fullName evidence="9">Sugar ABC transporter permease</fullName>
    </submittedName>
</protein>
<feature type="transmembrane region" description="Helical" evidence="7">
    <location>
        <begin position="185"/>
        <end position="208"/>
    </location>
</feature>
<feature type="transmembrane region" description="Helical" evidence="7">
    <location>
        <begin position="40"/>
        <end position="62"/>
    </location>
</feature>
<dbReference type="CDD" id="cd06261">
    <property type="entry name" value="TM_PBP2"/>
    <property type="match status" value="1"/>
</dbReference>
<evidence type="ECO:0000256" key="1">
    <source>
        <dbReference type="ARBA" id="ARBA00004651"/>
    </source>
</evidence>
<dbReference type="GO" id="GO:0005886">
    <property type="term" value="C:plasma membrane"/>
    <property type="evidence" value="ECO:0007669"/>
    <property type="project" value="UniProtKB-SubCell"/>
</dbReference>
<dbReference type="Pfam" id="PF00528">
    <property type="entry name" value="BPD_transp_1"/>
    <property type="match status" value="1"/>
</dbReference>
<feature type="transmembrane region" description="Helical" evidence="7">
    <location>
        <begin position="290"/>
        <end position="309"/>
    </location>
</feature>
<evidence type="ECO:0000256" key="4">
    <source>
        <dbReference type="ARBA" id="ARBA00022692"/>
    </source>
</evidence>
<dbReference type="InterPro" id="IPR000515">
    <property type="entry name" value="MetI-like"/>
</dbReference>
<evidence type="ECO:0000256" key="5">
    <source>
        <dbReference type="ARBA" id="ARBA00022989"/>
    </source>
</evidence>
<feature type="transmembrane region" description="Helical" evidence="7">
    <location>
        <begin position="229"/>
        <end position="254"/>
    </location>
</feature>
<evidence type="ECO:0000256" key="6">
    <source>
        <dbReference type="ARBA" id="ARBA00023136"/>
    </source>
</evidence>
<dbReference type="SUPFAM" id="SSF161098">
    <property type="entry name" value="MetI-like"/>
    <property type="match status" value="1"/>
</dbReference>
<keyword evidence="4 7" id="KW-0812">Transmembrane</keyword>
<sequence>MSTMNPEAQSSLVAPQRTVPAWPIGQAAVKVKRRPLHQRLLSLVNHSLVSVIVILIALVWSVPTLGLFISSFRPPALIHTTGWWTALVPPWSFTIENYVNVLQAQGLGLAFLNSLIIAVPGTILPTLVAAFAAYAFAWMDFPGRDWIFLTIVALMVIPVQMTLIPVLSLYTMLAQATGLQLAGSYLGIWLMHTALGLPFAVYLLRNFFAGLPSDLFESARIDGASNINIFFRILLPLSVPSLASLVIFQFMWVWNDLLVALVFMGSNPDRAPMTVTIANLVNSYGSNWEVLTSAAFISMALPLVIFFTLQRYFVRGILAGSVKG</sequence>
<dbReference type="InterPro" id="IPR035906">
    <property type="entry name" value="MetI-like_sf"/>
</dbReference>
<keyword evidence="5 7" id="KW-1133">Transmembrane helix</keyword>
<comment type="similarity">
    <text evidence="7">Belongs to the binding-protein-dependent transport system permease family.</text>
</comment>